<dbReference type="EMBL" id="JADGJD010003034">
    <property type="protein sequence ID" value="KAJ3026235.1"/>
    <property type="molecule type" value="Genomic_DNA"/>
</dbReference>
<protein>
    <submittedName>
        <fullName evidence="1">Uncharacterized protein</fullName>
    </submittedName>
</protein>
<gene>
    <name evidence="1" type="ORF">HK097_006500</name>
</gene>
<sequence>MGLSVNIGSPDKPFGSIYANQLHNKWGSLEINTVSTNEPLTSQNEEGNVSLGLKHDGTLTVTPNGLSVVPKIILQSELDLKDQAPIRLIPDTEVDPNDLIGTRITLQYETDDFEVDDSGRLHTILPTIKGFGAIKAGSLSDVDVIDEWFDQAEDATIPKVTALRLQTSDDFTQKLT</sequence>
<evidence type="ECO:0000313" key="1">
    <source>
        <dbReference type="EMBL" id="KAJ3026235.1"/>
    </source>
</evidence>
<keyword evidence="2" id="KW-1185">Reference proteome</keyword>
<proteinExistence type="predicted"/>
<evidence type="ECO:0000313" key="2">
    <source>
        <dbReference type="Proteomes" id="UP001212841"/>
    </source>
</evidence>
<dbReference type="AlphaFoldDB" id="A0AAD5S0L3"/>
<reference evidence="1" key="1">
    <citation type="submission" date="2020-05" db="EMBL/GenBank/DDBJ databases">
        <title>Phylogenomic resolution of chytrid fungi.</title>
        <authorList>
            <person name="Stajich J.E."/>
            <person name="Amses K."/>
            <person name="Simmons R."/>
            <person name="Seto K."/>
            <person name="Myers J."/>
            <person name="Bonds A."/>
            <person name="Quandt C.A."/>
            <person name="Barry K."/>
            <person name="Liu P."/>
            <person name="Grigoriev I."/>
            <person name="Longcore J.E."/>
            <person name="James T.Y."/>
        </authorList>
    </citation>
    <scope>NUCLEOTIDE SEQUENCE</scope>
    <source>
        <strain evidence="1">JEL0318</strain>
    </source>
</reference>
<dbReference type="Proteomes" id="UP001212841">
    <property type="component" value="Unassembled WGS sequence"/>
</dbReference>
<feature type="non-terminal residue" evidence="1">
    <location>
        <position position="176"/>
    </location>
</feature>
<comment type="caution">
    <text evidence="1">The sequence shown here is derived from an EMBL/GenBank/DDBJ whole genome shotgun (WGS) entry which is preliminary data.</text>
</comment>
<name>A0AAD5S0L3_9FUNG</name>
<organism evidence="1 2">
    <name type="scientific">Rhizophlyctis rosea</name>
    <dbReference type="NCBI Taxonomy" id="64517"/>
    <lineage>
        <taxon>Eukaryota</taxon>
        <taxon>Fungi</taxon>
        <taxon>Fungi incertae sedis</taxon>
        <taxon>Chytridiomycota</taxon>
        <taxon>Chytridiomycota incertae sedis</taxon>
        <taxon>Chytridiomycetes</taxon>
        <taxon>Rhizophlyctidales</taxon>
        <taxon>Rhizophlyctidaceae</taxon>
        <taxon>Rhizophlyctis</taxon>
    </lineage>
</organism>
<accession>A0AAD5S0L3</accession>